<dbReference type="SUPFAM" id="SSF52266">
    <property type="entry name" value="SGNH hydrolase"/>
    <property type="match status" value="1"/>
</dbReference>
<feature type="region of interest" description="Disordered" evidence="1">
    <location>
        <begin position="599"/>
        <end position="641"/>
    </location>
</feature>
<name>A0A928VZ23_9CYAN</name>
<evidence type="ECO:0000256" key="1">
    <source>
        <dbReference type="SAM" id="MobiDB-lite"/>
    </source>
</evidence>
<comment type="caution">
    <text evidence="2">The sequence shown here is derived from an EMBL/GenBank/DDBJ whole genome shotgun (WGS) entry which is preliminary data.</text>
</comment>
<dbReference type="Proteomes" id="UP000621799">
    <property type="component" value="Unassembled WGS sequence"/>
</dbReference>
<sequence length="1015" mass="113092">MVLNVDRKTLVDSQLALTQWAYQALDLPGVQLKVQVRDKQLHIWCEGRECPDATVVMARFSQAIHQDLPLPEEQPAVTQVFLYGRQLDGTPEADRASWDSTGSQNLDWTVRFEVNPSEVLKERLSQLKQNARLPQPDLARKIARPDNPQEIAEQLNAAFGHLGMSIKVSIKHLEDSQSLNPVYRRLWVLCESTYAPDPTLLGSPIAQHLRDLNLQGFRDAAILGQVSGEPKPEWMLRVDLTPPDRIINTWAHWGDVAAISERLNQALAPQHLQVSAILKETTLHIFCCPRMGFAPSDSDPTAERRFPIPDRESVMNAIAPTLKLLAPRGIQAATAYGLDRPYEASFPEPSAPGWVAWLDLPAASKSSLAVPTLTLAREGSLKAIAFSIERLLNPDLAQKLLTGGIRIKIRRKSDLLHVMSEGLICPQQSEITEPIVKFLRQLQLIGIAGVRIYGRRSGQKQPRWSYGVDFVRRTFQNRDAMPDFAASEADVGDLLPQPDLSAMELDRVPMALHSPRQSPMDFLQTALCRTPFFAPQSLDTAASLRRATAPEPKLTIAAIWGTLGILFTFAGDLWLGQMLEARASLENARRQTGQVVQLENGEFSSPPEDVRPDGETANDVFNPSGFTAPLEDELGNEPARKRAAENESLAEYSFPSFNSDQFDNQLALYQNYVGEFGIPDVLVVGSSRSLRGLDPATLQQTLAAQGYPDIRVFNFGINGATAQVINLLIGKILPTEELPELIVWADGARAFNSGREDRTYDGIVQSAGYEALSKGLRPIQSQKPAQPISNEPERSFFQVLTDGYQDLDDRINDLLAVRSSTYDRREELSSLLLDAIDADLSETESVTDAIDTEKADDGESGILYANGFLALSDRFDPATYYENHPKVPGDYDSDYKSFQLRGKQATAFSSLVEFVRSRDSELVFVNLPLTENYLDPVRMRYERDFQQYMLANSKEWGFVFRNLFDLLLGEPEYFSDPSHLNRYGARSVSQRLAQDPMMPWLAGSDGAMGEDGETQ</sequence>
<proteinExistence type="predicted"/>
<organism evidence="2 3">
    <name type="scientific">Zarconia navalis LEGE 11467</name>
    <dbReference type="NCBI Taxonomy" id="1828826"/>
    <lineage>
        <taxon>Bacteria</taxon>
        <taxon>Bacillati</taxon>
        <taxon>Cyanobacteriota</taxon>
        <taxon>Cyanophyceae</taxon>
        <taxon>Oscillatoriophycideae</taxon>
        <taxon>Oscillatoriales</taxon>
        <taxon>Oscillatoriales incertae sedis</taxon>
        <taxon>Zarconia</taxon>
        <taxon>Zarconia navalis</taxon>
    </lineage>
</organism>
<dbReference type="AlphaFoldDB" id="A0A928VZ23"/>
<dbReference type="RefSeq" id="WP_264322088.1">
    <property type="nucleotide sequence ID" value="NZ_JADEXN010000263.1"/>
</dbReference>
<evidence type="ECO:0000313" key="2">
    <source>
        <dbReference type="EMBL" id="MBE9041898.1"/>
    </source>
</evidence>
<evidence type="ECO:0000313" key="3">
    <source>
        <dbReference type="Proteomes" id="UP000621799"/>
    </source>
</evidence>
<keyword evidence="3" id="KW-1185">Reference proteome</keyword>
<protein>
    <submittedName>
        <fullName evidence="2">DUF1574 domain-containing protein</fullName>
    </submittedName>
</protein>
<dbReference type="EMBL" id="JADEXN010000263">
    <property type="protein sequence ID" value="MBE9041898.1"/>
    <property type="molecule type" value="Genomic_DNA"/>
</dbReference>
<accession>A0A928VZ23</accession>
<reference evidence="2" key="1">
    <citation type="submission" date="2020-10" db="EMBL/GenBank/DDBJ databases">
        <authorList>
            <person name="Castelo-Branco R."/>
            <person name="Eusebio N."/>
            <person name="Adriana R."/>
            <person name="Vieira A."/>
            <person name="Brugerolle De Fraissinette N."/>
            <person name="Rezende De Castro R."/>
            <person name="Schneider M.P."/>
            <person name="Vasconcelos V."/>
            <person name="Leao P.N."/>
        </authorList>
    </citation>
    <scope>NUCLEOTIDE SEQUENCE</scope>
    <source>
        <strain evidence="2">LEGE 11467</strain>
    </source>
</reference>
<gene>
    <name evidence="2" type="ORF">IQ235_14035</name>
</gene>